<feature type="binding site" evidence="9">
    <location>
        <position position="42"/>
    </location>
    <ligand>
        <name>a divalent metal cation</name>
        <dbReference type="ChEBI" id="CHEBI:60240"/>
    </ligand>
</feature>
<dbReference type="NCBIfam" id="NF001492">
    <property type="entry name" value="PRK00346.2-2"/>
    <property type="match status" value="1"/>
</dbReference>
<evidence type="ECO:0000256" key="6">
    <source>
        <dbReference type="ARBA" id="ARBA00022723"/>
    </source>
</evidence>
<dbReference type="InterPro" id="IPR036523">
    <property type="entry name" value="SurE-like_sf"/>
</dbReference>
<comment type="cofactor">
    <cofactor evidence="2">
        <name>Mg(2+)</name>
        <dbReference type="ChEBI" id="CHEBI:18420"/>
    </cofactor>
</comment>
<evidence type="ECO:0000256" key="7">
    <source>
        <dbReference type="ARBA" id="ARBA00022741"/>
    </source>
</evidence>
<evidence type="ECO:0000256" key="4">
    <source>
        <dbReference type="ARBA" id="ARBA00011062"/>
    </source>
</evidence>
<evidence type="ECO:0000259" key="10">
    <source>
        <dbReference type="Pfam" id="PF01975"/>
    </source>
</evidence>
<reference evidence="11" key="1">
    <citation type="submission" date="2020-08" db="EMBL/GenBank/DDBJ databases">
        <title>Genomic insights into the carbon and energy metabolism of the first obligate autotrophic acetogenic bacterium Aceticella autotrophica gen. nov., sp. nov.</title>
        <authorList>
            <person name="Toshchakov S.V."/>
            <person name="Elcheninov A.G."/>
            <person name="Kublanov I.V."/>
            <person name="Frolov E.N."/>
            <person name="Lebedinsky A.V."/>
        </authorList>
    </citation>
    <scope>NUCLEOTIDE SEQUENCE</scope>
    <source>
        <strain evidence="11">3443-3Ac</strain>
    </source>
</reference>
<dbReference type="NCBIfam" id="TIGR00087">
    <property type="entry name" value="surE"/>
    <property type="match status" value="1"/>
</dbReference>
<dbReference type="InterPro" id="IPR002828">
    <property type="entry name" value="SurE-like_Pase/nucleotidase"/>
</dbReference>
<dbReference type="KEGG" id="aaut:ACETAC_05515"/>
<feature type="binding site" evidence="9">
    <location>
        <position position="12"/>
    </location>
    <ligand>
        <name>a divalent metal cation</name>
        <dbReference type="ChEBI" id="CHEBI:60240"/>
    </ligand>
</feature>
<evidence type="ECO:0000256" key="3">
    <source>
        <dbReference type="ARBA" id="ARBA00004496"/>
    </source>
</evidence>
<dbReference type="AlphaFoldDB" id="A0A975GBP8"/>
<keyword evidence="7 9" id="KW-0547">Nucleotide-binding</keyword>
<dbReference type="GO" id="GO:0008254">
    <property type="term" value="F:3'-nucleotidase activity"/>
    <property type="evidence" value="ECO:0007669"/>
    <property type="project" value="TreeGrafter"/>
</dbReference>
<organism evidence="11 12">
    <name type="scientific">Aceticella autotrophica</name>
    <dbReference type="NCBI Taxonomy" id="2755338"/>
    <lineage>
        <taxon>Bacteria</taxon>
        <taxon>Bacillati</taxon>
        <taxon>Bacillota</taxon>
        <taxon>Clostridia</taxon>
        <taxon>Thermoanaerobacterales</taxon>
        <taxon>Thermoanaerobacteraceae</taxon>
        <taxon>Aceticella</taxon>
    </lineage>
</organism>
<dbReference type="NCBIfam" id="NF001490">
    <property type="entry name" value="PRK00346.1-4"/>
    <property type="match status" value="1"/>
</dbReference>
<protein>
    <recommendedName>
        <fullName evidence="9">5'-nucleotidase SurE</fullName>
        <ecNumber evidence="9">3.1.3.5</ecNumber>
    </recommendedName>
    <alternativeName>
        <fullName evidence="9">Nucleoside 5'-monophosphate phosphohydrolase</fullName>
    </alternativeName>
</protein>
<dbReference type="PANTHER" id="PTHR30457:SF12">
    <property type="entry name" value="5'_3'-NUCLEOTIDASE SURE"/>
    <property type="match status" value="1"/>
</dbReference>
<evidence type="ECO:0000256" key="8">
    <source>
        <dbReference type="ARBA" id="ARBA00022801"/>
    </source>
</evidence>
<dbReference type="EC" id="3.1.3.5" evidence="9"/>
<dbReference type="Proteomes" id="UP000671913">
    <property type="component" value="Chromosome"/>
</dbReference>
<dbReference type="Pfam" id="PF01975">
    <property type="entry name" value="SurE"/>
    <property type="match status" value="1"/>
</dbReference>
<dbReference type="FunFam" id="3.40.1210.10:FF:000001">
    <property type="entry name" value="5'/3'-nucleotidase SurE"/>
    <property type="match status" value="1"/>
</dbReference>
<dbReference type="HAMAP" id="MF_00060">
    <property type="entry name" value="SurE"/>
    <property type="match status" value="1"/>
</dbReference>
<keyword evidence="8 9" id="KW-0378">Hydrolase</keyword>
<evidence type="ECO:0000256" key="9">
    <source>
        <dbReference type="HAMAP-Rule" id="MF_00060"/>
    </source>
</evidence>
<dbReference type="InterPro" id="IPR030048">
    <property type="entry name" value="SurE"/>
</dbReference>
<keyword evidence="5 9" id="KW-0963">Cytoplasm</keyword>
<feature type="domain" description="Survival protein SurE-like phosphatase/nucleotidase" evidence="10">
    <location>
        <begin position="6"/>
        <end position="187"/>
    </location>
</feature>
<dbReference type="PANTHER" id="PTHR30457">
    <property type="entry name" value="5'-NUCLEOTIDASE SURE"/>
    <property type="match status" value="1"/>
</dbReference>
<name>A0A975GBP8_9THEO</name>
<dbReference type="RefSeq" id="WP_284681067.1">
    <property type="nucleotide sequence ID" value="NZ_CP060096.1"/>
</dbReference>
<comment type="catalytic activity">
    <reaction evidence="1 9">
        <text>a ribonucleoside 5'-phosphate + H2O = a ribonucleoside + phosphate</text>
        <dbReference type="Rhea" id="RHEA:12484"/>
        <dbReference type="ChEBI" id="CHEBI:15377"/>
        <dbReference type="ChEBI" id="CHEBI:18254"/>
        <dbReference type="ChEBI" id="CHEBI:43474"/>
        <dbReference type="ChEBI" id="CHEBI:58043"/>
        <dbReference type="EC" id="3.1.3.5"/>
    </reaction>
</comment>
<dbReference type="GO" id="GO:0004309">
    <property type="term" value="F:exopolyphosphatase activity"/>
    <property type="evidence" value="ECO:0007669"/>
    <property type="project" value="TreeGrafter"/>
</dbReference>
<keyword evidence="6 9" id="KW-0479">Metal-binding</keyword>
<dbReference type="SUPFAM" id="SSF64167">
    <property type="entry name" value="SurE-like"/>
    <property type="match status" value="1"/>
</dbReference>
<accession>A0A975GBP8</accession>
<evidence type="ECO:0000256" key="5">
    <source>
        <dbReference type="ARBA" id="ARBA00022490"/>
    </source>
</evidence>
<evidence type="ECO:0000313" key="11">
    <source>
        <dbReference type="EMBL" id="QSZ28361.1"/>
    </source>
</evidence>
<comment type="similarity">
    <text evidence="4 9">Belongs to the SurE nucleotidase family.</text>
</comment>
<gene>
    <name evidence="9 11" type="primary">surE</name>
    <name evidence="11" type="ORF">ACETAC_05515</name>
</gene>
<sequence length="255" mass="28612">MSQMNILLTNDDGVNALGINKLADFLKNYYNTIVVAPERERSAVSHAITLHKPLRLTNIRKESNIEIYYVNGTPSDCIKLAIDVVLDNKPDIVISGINWGLNLGTDILYSGTVSAAIEAAINGIPSMAVSLEEDADLNDKTIYIFIKNLIEETIERGLPKHTLLNVNIPKKIKNDKGIKITSLGLINYVENFTKRIDPRGKEYYWMAGKLLDNYKDEGSDIVSVKNGYISITPIHFDLTEYTLAEKLKNWNIKIN</sequence>
<evidence type="ECO:0000256" key="1">
    <source>
        <dbReference type="ARBA" id="ARBA00000815"/>
    </source>
</evidence>
<proteinExistence type="inferred from homology"/>
<dbReference type="GO" id="GO:0046872">
    <property type="term" value="F:metal ion binding"/>
    <property type="evidence" value="ECO:0007669"/>
    <property type="project" value="UniProtKB-UniRule"/>
</dbReference>
<feature type="binding site" evidence="9">
    <location>
        <position position="98"/>
    </location>
    <ligand>
        <name>a divalent metal cation</name>
        <dbReference type="ChEBI" id="CHEBI:60240"/>
    </ligand>
</feature>
<keyword evidence="12" id="KW-1185">Reference proteome</keyword>
<feature type="binding site" evidence="9">
    <location>
        <position position="11"/>
    </location>
    <ligand>
        <name>a divalent metal cation</name>
        <dbReference type="ChEBI" id="CHEBI:60240"/>
    </ligand>
</feature>
<dbReference type="EMBL" id="CP060096">
    <property type="protein sequence ID" value="QSZ28361.1"/>
    <property type="molecule type" value="Genomic_DNA"/>
</dbReference>
<dbReference type="GO" id="GO:0000166">
    <property type="term" value="F:nucleotide binding"/>
    <property type="evidence" value="ECO:0007669"/>
    <property type="project" value="UniProtKB-KW"/>
</dbReference>
<evidence type="ECO:0000256" key="2">
    <source>
        <dbReference type="ARBA" id="ARBA00001946"/>
    </source>
</evidence>
<evidence type="ECO:0000313" key="12">
    <source>
        <dbReference type="Proteomes" id="UP000671913"/>
    </source>
</evidence>
<comment type="function">
    <text evidence="9">Nucleotidase that shows phosphatase activity on nucleoside 5'-monophosphates.</text>
</comment>
<comment type="cofactor">
    <cofactor evidence="9">
        <name>a divalent metal cation</name>
        <dbReference type="ChEBI" id="CHEBI:60240"/>
    </cofactor>
    <text evidence="9">Binds 1 divalent metal cation per subunit.</text>
</comment>
<dbReference type="Gene3D" id="3.40.1210.10">
    <property type="entry name" value="Survival protein SurE-like phosphatase/nucleotidase"/>
    <property type="match status" value="1"/>
</dbReference>
<dbReference type="GO" id="GO:0005737">
    <property type="term" value="C:cytoplasm"/>
    <property type="evidence" value="ECO:0007669"/>
    <property type="project" value="UniProtKB-SubCell"/>
</dbReference>
<dbReference type="GO" id="GO:0008253">
    <property type="term" value="F:5'-nucleotidase activity"/>
    <property type="evidence" value="ECO:0007669"/>
    <property type="project" value="UniProtKB-UniRule"/>
</dbReference>
<comment type="subcellular location">
    <subcellularLocation>
        <location evidence="3 9">Cytoplasm</location>
    </subcellularLocation>
</comment>